<dbReference type="Proteomes" id="UP000008229">
    <property type="component" value="Chromosome"/>
</dbReference>
<dbReference type="HOGENOM" id="CLU_2057400_0_0_11"/>
<dbReference type="EMBL" id="CP001854">
    <property type="protein sequence ID" value="ADB52923.1"/>
    <property type="molecule type" value="Genomic_DNA"/>
</dbReference>
<evidence type="ECO:0000313" key="1">
    <source>
        <dbReference type="EMBL" id="ADB52923.1"/>
    </source>
</evidence>
<reference evidence="1 2" key="1">
    <citation type="journal article" date="2010" name="Stand. Genomic Sci.">
        <title>Complete genome sequence of Conexibacter woesei type strain (ID131577).</title>
        <authorList>
            <person name="Pukall R."/>
            <person name="Lapidus A."/>
            <person name="Glavina Del Rio T."/>
            <person name="Copeland A."/>
            <person name="Tice H."/>
            <person name="Cheng J.-F."/>
            <person name="Lucas S."/>
            <person name="Chen F."/>
            <person name="Nolan M."/>
            <person name="Bruce D."/>
            <person name="Goodwin L."/>
            <person name="Pitluck S."/>
            <person name="Mavromatis K."/>
            <person name="Ivanova N."/>
            <person name="Ovchinnikova G."/>
            <person name="Pati A."/>
            <person name="Chen A."/>
            <person name="Palaniappan K."/>
            <person name="Land M."/>
            <person name="Hauser L."/>
            <person name="Chang Y.-J."/>
            <person name="Jeffries C.D."/>
            <person name="Chain P."/>
            <person name="Meincke L."/>
            <person name="Sims D."/>
            <person name="Brettin T."/>
            <person name="Detter J.C."/>
            <person name="Rohde M."/>
            <person name="Goeker M."/>
            <person name="Bristow J."/>
            <person name="Eisen J.A."/>
            <person name="Markowitz V."/>
            <person name="Kyrpides N.C."/>
            <person name="Klenk H.-P."/>
            <person name="Hugenholtz P."/>
        </authorList>
    </citation>
    <scope>NUCLEOTIDE SEQUENCE [LARGE SCALE GENOMIC DNA]</scope>
    <source>
        <strain evidence="2">DSM 14684 / CIP 108061 / JCM 11494 / NBRC 100937 / ID131577</strain>
    </source>
</reference>
<dbReference type="OrthoDB" id="3215590at2"/>
<proteinExistence type="predicted"/>
<reference evidence="2" key="2">
    <citation type="submission" date="2010-01" db="EMBL/GenBank/DDBJ databases">
        <title>The complete genome of Conexibacter woesei DSM 14684.</title>
        <authorList>
            <consortium name="US DOE Joint Genome Institute (JGI-PGF)"/>
            <person name="Lucas S."/>
            <person name="Copeland A."/>
            <person name="Lapidus A."/>
            <person name="Glavina del Rio T."/>
            <person name="Dalin E."/>
            <person name="Tice H."/>
            <person name="Bruce D."/>
            <person name="Goodwin L."/>
            <person name="Pitluck S."/>
            <person name="Kyrpides N."/>
            <person name="Mavromatis K."/>
            <person name="Ivanova N."/>
            <person name="Mikhailova N."/>
            <person name="Chertkov O."/>
            <person name="Brettin T."/>
            <person name="Detter J.C."/>
            <person name="Han C."/>
            <person name="Larimer F."/>
            <person name="Land M."/>
            <person name="Hauser L."/>
            <person name="Markowitz V."/>
            <person name="Cheng J.-F."/>
            <person name="Hugenholtz P."/>
            <person name="Woyke T."/>
            <person name="Wu D."/>
            <person name="Pukall R."/>
            <person name="Steenblock K."/>
            <person name="Schneider S."/>
            <person name="Klenk H.-P."/>
            <person name="Eisen J.A."/>
        </authorList>
    </citation>
    <scope>NUCLEOTIDE SEQUENCE [LARGE SCALE GENOMIC DNA]</scope>
    <source>
        <strain evidence="2">DSM 14684 / CIP 108061 / JCM 11494 / NBRC 100937 / ID131577</strain>
    </source>
</reference>
<keyword evidence="2" id="KW-1185">Reference proteome</keyword>
<name>D3F829_CONWI</name>
<gene>
    <name evidence="1" type="ordered locus">Cwoe_4510</name>
</gene>
<dbReference type="STRING" id="469383.Cwoe_4510"/>
<dbReference type="RefSeq" id="WP_012935974.1">
    <property type="nucleotide sequence ID" value="NC_013739.1"/>
</dbReference>
<accession>D3F829</accession>
<evidence type="ECO:0000313" key="2">
    <source>
        <dbReference type="Proteomes" id="UP000008229"/>
    </source>
</evidence>
<organism evidence="1 2">
    <name type="scientific">Conexibacter woesei (strain DSM 14684 / CCUG 47730 / CIP 108061 / JCM 11494 / NBRC 100937 / ID131577)</name>
    <dbReference type="NCBI Taxonomy" id="469383"/>
    <lineage>
        <taxon>Bacteria</taxon>
        <taxon>Bacillati</taxon>
        <taxon>Actinomycetota</taxon>
        <taxon>Thermoleophilia</taxon>
        <taxon>Solirubrobacterales</taxon>
        <taxon>Conexibacteraceae</taxon>
        <taxon>Conexibacter</taxon>
    </lineage>
</organism>
<dbReference type="AlphaFoldDB" id="D3F829"/>
<protein>
    <submittedName>
        <fullName evidence="1">Uncharacterized protein</fullName>
    </submittedName>
</protein>
<sequence length="119" mass="13750">MVSSLVPVTSTAQPGYAVRFPSLAGLYADPRRRRSRERDVGLRWRSRDGSTYRAAWIEETEELYAVEHLDGDGRGGSVRILARVPAAVLERALRGWPDECGRPASYEWLCWQLRRYRRR</sequence>
<dbReference type="KEGG" id="cwo:Cwoe_4510"/>